<reference evidence="14 15" key="1">
    <citation type="submission" date="2020-11" db="EMBL/GenBank/DDBJ databases">
        <title>Complete genome sequence for Salinimonas sp. strain G2-b.</title>
        <authorList>
            <person name="Park S.-J."/>
        </authorList>
    </citation>
    <scope>NUCLEOTIDE SEQUENCE [LARGE SCALE GENOMIC DNA]</scope>
    <source>
        <strain evidence="14 15">G2-b</strain>
    </source>
</reference>
<dbReference type="EMBL" id="CP064795">
    <property type="protein sequence ID" value="QPG05195.1"/>
    <property type="molecule type" value="Genomic_DNA"/>
</dbReference>
<evidence type="ECO:0000256" key="11">
    <source>
        <dbReference type="HAMAP-Rule" id="MF_01807"/>
    </source>
</evidence>
<comment type="function">
    <text evidence="11">Site-specific tyrosine recombinase, which acts by catalyzing the cutting and rejoining of the recombining DNA molecules. The XerC-XerD complex is essential to convert dimers of the bacterial chromosome into monomers to permit their segregation at cell division. It also contributes to the segregational stability of plasmids.</text>
</comment>
<dbReference type="PROSITE" id="PS51898">
    <property type="entry name" value="TYR_RECOMBINASE"/>
    <property type="match status" value="1"/>
</dbReference>
<evidence type="ECO:0000259" key="13">
    <source>
        <dbReference type="PROSITE" id="PS51900"/>
    </source>
</evidence>
<feature type="active site" evidence="11">
    <location>
        <position position="156"/>
    </location>
</feature>
<evidence type="ECO:0000256" key="4">
    <source>
        <dbReference type="ARBA" id="ARBA00022490"/>
    </source>
</evidence>
<dbReference type="InterPro" id="IPR011932">
    <property type="entry name" value="Recomb_XerD"/>
</dbReference>
<keyword evidence="6 11" id="KW-0159">Chromosome partition</keyword>
<proteinExistence type="inferred from homology"/>
<evidence type="ECO:0000256" key="6">
    <source>
        <dbReference type="ARBA" id="ARBA00022829"/>
    </source>
</evidence>
<evidence type="ECO:0000256" key="1">
    <source>
        <dbReference type="ARBA" id="ARBA00004496"/>
    </source>
</evidence>
<dbReference type="RefSeq" id="WP_195810286.1">
    <property type="nucleotide sequence ID" value="NZ_CP064795.1"/>
</dbReference>
<comment type="subunit">
    <text evidence="11">Forms a cyclic heterotetrameric complex composed of two molecules of XerC and two molecules of XerD.</text>
</comment>
<keyword evidence="15" id="KW-1185">Reference proteome</keyword>
<evidence type="ECO:0000256" key="10">
    <source>
        <dbReference type="ARBA" id="ARBA00023306"/>
    </source>
</evidence>
<dbReference type="GO" id="GO:0009037">
    <property type="term" value="F:tyrosine-based site-specific recombinase activity"/>
    <property type="evidence" value="ECO:0007669"/>
    <property type="project" value="UniProtKB-UniRule"/>
</dbReference>
<feature type="active site" description="O-(3'-phospho-DNA)-tyrosine intermediate" evidence="11">
    <location>
        <position position="285"/>
    </location>
</feature>
<name>A0A7S9HCI1_9ALTE</name>
<dbReference type="PANTHER" id="PTHR30349">
    <property type="entry name" value="PHAGE INTEGRASE-RELATED"/>
    <property type="match status" value="1"/>
</dbReference>
<dbReference type="Proteomes" id="UP000595095">
    <property type="component" value="Chromosome"/>
</dbReference>
<dbReference type="InterPro" id="IPR010998">
    <property type="entry name" value="Integrase_recombinase_N"/>
</dbReference>
<evidence type="ECO:0000256" key="2">
    <source>
        <dbReference type="ARBA" id="ARBA00010450"/>
    </source>
</evidence>
<dbReference type="InterPro" id="IPR044068">
    <property type="entry name" value="CB"/>
</dbReference>
<evidence type="ECO:0000259" key="12">
    <source>
        <dbReference type="PROSITE" id="PS51898"/>
    </source>
</evidence>
<dbReference type="InterPro" id="IPR004107">
    <property type="entry name" value="Integrase_SAM-like_N"/>
</dbReference>
<keyword evidence="7 11" id="KW-0229">DNA integration</keyword>
<gene>
    <name evidence="11 14" type="primary">xerD</name>
    <name evidence="14" type="ORF">IT774_13860</name>
</gene>
<dbReference type="InterPro" id="IPR023009">
    <property type="entry name" value="Tyrosine_recombinase_XerC/XerD"/>
</dbReference>
<dbReference type="HAMAP" id="MF_01807">
    <property type="entry name" value="Recomb_XerD"/>
    <property type="match status" value="1"/>
</dbReference>
<dbReference type="GO" id="GO:0051301">
    <property type="term" value="P:cell division"/>
    <property type="evidence" value="ECO:0007669"/>
    <property type="project" value="UniProtKB-KW"/>
</dbReference>
<keyword evidence="5 11" id="KW-0132">Cell division</keyword>
<dbReference type="NCBIfam" id="NF040815">
    <property type="entry name" value="recomb_XerA_Arch"/>
    <property type="match status" value="1"/>
</dbReference>
<dbReference type="GO" id="GO:0006313">
    <property type="term" value="P:DNA transposition"/>
    <property type="evidence" value="ECO:0007669"/>
    <property type="project" value="UniProtKB-UniRule"/>
</dbReference>
<evidence type="ECO:0000256" key="3">
    <source>
        <dbReference type="ARBA" id="ARBA00015810"/>
    </source>
</evidence>
<dbReference type="PANTHER" id="PTHR30349:SF90">
    <property type="entry name" value="TYROSINE RECOMBINASE XERD"/>
    <property type="match status" value="1"/>
</dbReference>
<keyword evidence="9 11" id="KW-0233">DNA recombination</keyword>
<evidence type="ECO:0000256" key="8">
    <source>
        <dbReference type="ARBA" id="ARBA00023125"/>
    </source>
</evidence>
<sequence length="304" mass="34616">MSTYADVPAVSLEHIDRFIEMLWLEKGLSEHTQQSYRTDLKKLALFCVTHQRQDIAVLDTEDIQAYLSYRHQQGLSSRSTMRAMSAMRAFYVYLISLNQRSDNPVAALANPKTPKSLPATLSEQQVDDLLAAPDIDEPIECRDRCMLEVLYATGLRVSELVGLRLEQVNTQQGVIRVTGKGDKERLVPLGEEAIDWLHIYMSTARPQLLKTQSDILFVSTRSRQMTRQTFWHRIKHYALRAGISQPLSPHTLRHAFATHLLNHGADLRVVQMLLGHSDLSTTQIYTHVATERLQSLIAEHHPRG</sequence>
<dbReference type="NCBIfam" id="TIGR02225">
    <property type="entry name" value="recomb_XerD"/>
    <property type="match status" value="1"/>
</dbReference>
<feature type="active site" evidence="11">
    <location>
        <position position="253"/>
    </location>
</feature>
<accession>A0A7S9HCI1</accession>
<dbReference type="Pfam" id="PF02899">
    <property type="entry name" value="Phage_int_SAM_1"/>
    <property type="match status" value="1"/>
</dbReference>
<comment type="similarity">
    <text evidence="2 11">Belongs to the 'phage' integrase family. XerD subfamily.</text>
</comment>
<keyword evidence="4 11" id="KW-0963">Cytoplasm</keyword>
<feature type="active site" evidence="11">
    <location>
        <position position="180"/>
    </location>
</feature>
<dbReference type="InterPro" id="IPR050090">
    <property type="entry name" value="Tyrosine_recombinase_XerCD"/>
</dbReference>
<protein>
    <recommendedName>
        <fullName evidence="3 11">Tyrosine recombinase XerD</fullName>
    </recommendedName>
</protein>
<dbReference type="InterPro" id="IPR002104">
    <property type="entry name" value="Integrase_catalytic"/>
</dbReference>
<comment type="subcellular location">
    <subcellularLocation>
        <location evidence="1 11">Cytoplasm</location>
    </subcellularLocation>
</comment>
<dbReference type="NCBIfam" id="NF001399">
    <property type="entry name" value="PRK00283.1"/>
    <property type="match status" value="1"/>
</dbReference>
<feature type="active site" evidence="11">
    <location>
        <position position="250"/>
    </location>
</feature>
<dbReference type="HAMAP" id="MF_01808">
    <property type="entry name" value="Recomb_XerC_XerD"/>
    <property type="match status" value="1"/>
</dbReference>
<dbReference type="SUPFAM" id="SSF56349">
    <property type="entry name" value="DNA breaking-rejoining enzymes"/>
    <property type="match status" value="1"/>
</dbReference>
<dbReference type="GO" id="GO:0007059">
    <property type="term" value="P:chromosome segregation"/>
    <property type="evidence" value="ECO:0007669"/>
    <property type="project" value="UniProtKB-UniRule"/>
</dbReference>
<evidence type="ECO:0000256" key="5">
    <source>
        <dbReference type="ARBA" id="ARBA00022618"/>
    </source>
</evidence>
<dbReference type="InterPro" id="IPR011010">
    <property type="entry name" value="DNA_brk_join_enz"/>
</dbReference>
<dbReference type="InterPro" id="IPR013762">
    <property type="entry name" value="Integrase-like_cat_sf"/>
</dbReference>
<organism evidence="14 15">
    <name type="scientific">Salinimonas marina</name>
    <dbReference type="NCBI Taxonomy" id="2785918"/>
    <lineage>
        <taxon>Bacteria</taxon>
        <taxon>Pseudomonadati</taxon>
        <taxon>Pseudomonadota</taxon>
        <taxon>Gammaproteobacteria</taxon>
        <taxon>Alteromonadales</taxon>
        <taxon>Alteromonadaceae</taxon>
        <taxon>Alteromonas/Salinimonas group</taxon>
        <taxon>Salinimonas</taxon>
    </lineage>
</organism>
<evidence type="ECO:0000313" key="15">
    <source>
        <dbReference type="Proteomes" id="UP000595095"/>
    </source>
</evidence>
<keyword evidence="8 11" id="KW-0238">DNA-binding</keyword>
<dbReference type="CDD" id="cd00798">
    <property type="entry name" value="INT_XerDC_C"/>
    <property type="match status" value="1"/>
</dbReference>
<dbReference type="GO" id="GO:0005737">
    <property type="term" value="C:cytoplasm"/>
    <property type="evidence" value="ECO:0007669"/>
    <property type="project" value="UniProtKB-SubCell"/>
</dbReference>
<dbReference type="Gene3D" id="1.10.150.130">
    <property type="match status" value="1"/>
</dbReference>
<evidence type="ECO:0000313" key="14">
    <source>
        <dbReference type="EMBL" id="QPG05195.1"/>
    </source>
</evidence>
<evidence type="ECO:0000256" key="9">
    <source>
        <dbReference type="ARBA" id="ARBA00023172"/>
    </source>
</evidence>
<feature type="domain" description="Tyr recombinase" evidence="12">
    <location>
        <begin position="116"/>
        <end position="298"/>
    </location>
</feature>
<evidence type="ECO:0000256" key="7">
    <source>
        <dbReference type="ARBA" id="ARBA00022908"/>
    </source>
</evidence>
<dbReference type="Gene3D" id="1.10.443.10">
    <property type="entry name" value="Intergrase catalytic core"/>
    <property type="match status" value="1"/>
</dbReference>
<feature type="domain" description="Core-binding (CB)" evidence="13">
    <location>
        <begin position="9"/>
        <end position="95"/>
    </location>
</feature>
<feature type="active site" evidence="11">
    <location>
        <position position="276"/>
    </location>
</feature>
<dbReference type="Pfam" id="PF00589">
    <property type="entry name" value="Phage_integrase"/>
    <property type="match status" value="1"/>
</dbReference>
<dbReference type="PROSITE" id="PS51900">
    <property type="entry name" value="CB"/>
    <property type="match status" value="1"/>
</dbReference>
<dbReference type="AlphaFoldDB" id="A0A7S9HCI1"/>
<keyword evidence="10 11" id="KW-0131">Cell cycle</keyword>
<dbReference type="GO" id="GO:0003677">
    <property type="term" value="F:DNA binding"/>
    <property type="evidence" value="ECO:0007669"/>
    <property type="project" value="UniProtKB-UniRule"/>
</dbReference>
<dbReference type="KEGG" id="smaa:IT774_13860"/>